<accession>A0A6L5G319</accession>
<evidence type="ECO:0000259" key="1">
    <source>
        <dbReference type="Pfam" id="PF10022"/>
    </source>
</evidence>
<evidence type="ECO:0000313" key="3">
    <source>
        <dbReference type="EMBL" id="MQM24149.1"/>
    </source>
</evidence>
<dbReference type="Pfam" id="PF20938">
    <property type="entry name" value="DUF2264_C"/>
    <property type="match status" value="1"/>
</dbReference>
<dbReference type="AlphaFoldDB" id="A0A6L5G319"/>
<gene>
    <name evidence="3" type="ORF">GFD30_00940</name>
</gene>
<dbReference type="InterPro" id="IPR049349">
    <property type="entry name" value="DUF2264_N"/>
</dbReference>
<feature type="domain" description="DUF2264" evidence="1">
    <location>
        <begin position="96"/>
        <end position="422"/>
    </location>
</feature>
<name>A0A6L5G319_9ACTN</name>
<protein>
    <submittedName>
        <fullName evidence="3">DUF2264 domain-containing protein</fullName>
    </submittedName>
</protein>
<organism evidence="3 4">
    <name type="scientific">Glycomyces albidus</name>
    <dbReference type="NCBI Taxonomy" id="2656774"/>
    <lineage>
        <taxon>Bacteria</taxon>
        <taxon>Bacillati</taxon>
        <taxon>Actinomycetota</taxon>
        <taxon>Actinomycetes</taxon>
        <taxon>Glycomycetales</taxon>
        <taxon>Glycomycetaceae</taxon>
        <taxon>Glycomyces</taxon>
    </lineage>
</organism>
<dbReference type="PANTHER" id="PTHR35339:SF4">
    <property type="entry name" value="LINALOOL DEHYDRATASE_ISOMERASE DOMAIN-CONTAINING PROTEIN"/>
    <property type="match status" value="1"/>
</dbReference>
<dbReference type="Pfam" id="PF10022">
    <property type="entry name" value="DUF2264"/>
    <property type="match status" value="1"/>
</dbReference>
<dbReference type="Proteomes" id="UP000477750">
    <property type="component" value="Unassembled WGS sequence"/>
</dbReference>
<dbReference type="PANTHER" id="PTHR35339">
    <property type="entry name" value="LINALOOL DEHYDRATASE_ISOMERASE DOMAIN-CONTAINING PROTEIN"/>
    <property type="match status" value="1"/>
</dbReference>
<comment type="caution">
    <text evidence="3">The sequence shown here is derived from an EMBL/GenBank/DDBJ whole genome shotgun (WGS) entry which is preliminary data.</text>
</comment>
<feature type="domain" description="DUF2264" evidence="2">
    <location>
        <begin position="441"/>
        <end position="629"/>
    </location>
</feature>
<evidence type="ECO:0000313" key="4">
    <source>
        <dbReference type="Proteomes" id="UP000477750"/>
    </source>
</evidence>
<keyword evidence="4" id="KW-1185">Reference proteome</keyword>
<proteinExistence type="predicted"/>
<dbReference type="InterPro" id="IPR016624">
    <property type="entry name" value="UCP014753"/>
</dbReference>
<reference evidence="3 4" key="1">
    <citation type="submission" date="2019-10" db="EMBL/GenBank/DDBJ databases">
        <title>Glycomyces albidus sp. nov., a novel actinomycete isolated from rhizosphere soil of wheat (Triticum aestivum L.).</title>
        <authorList>
            <person name="Qian L."/>
        </authorList>
    </citation>
    <scope>NUCLEOTIDE SEQUENCE [LARGE SCALE GENOMIC DNA]</scope>
    <source>
        <strain evidence="3 4">NEAU-7082</strain>
    </source>
</reference>
<evidence type="ECO:0000259" key="2">
    <source>
        <dbReference type="Pfam" id="PF20938"/>
    </source>
</evidence>
<dbReference type="EMBL" id="WIAO01000001">
    <property type="protein sequence ID" value="MQM24149.1"/>
    <property type="molecule type" value="Genomic_DNA"/>
</dbReference>
<sequence length="641" mass="69854">MHRVVERRVRHAERLVPISHACPPGPARLATATHRPGNAPTNPPRFDTIRPVNNPRVRYRRIPRRGCGSRPALIASASVTSPQRLFGPLDQSHAGWGAAALAIGRPAVELAAQGPGAMPVTMSNHSHRENWFELLTRPLWGLAAAKDHVPDAVWEPLAAALARALDPEDDWYVGDMNATSQRCVEAASVGWGLAQAPEKLWEPLEAKAKDNVAAWLSAAYTTEVADTNWHYFPVFAGHGLARIGVKHDSAVATAHLERMGEMLLGDSVFEDGFGGRVDYYNPFAFHTYALLHYRLSGDDRFVPSATAFARRFGSWFAADGAAVPYGRSLGYRFAQGCLWGALAAANVEAVPWGEAAGYARRHLDWWWRRPMLDPEGRLTVGYSYPNDAVVEQYLTAGSPWWASKVFIGLLAGPEHPFWTAEAVAPAPVVEPHKAARAVHVRDRAGHVTRLNGQAWHPWARGGQAAYAKFAYSTLAGFSHATPGPGLEAAVPDGALLLSEDGRHWRGREDSDEGSIDENGVLTVNWQPWEDVSITTSLEAAVDGWHARVHVIETGRLLYTGEGGWCVPKSGHVAQVGEAKALVTSQGLRSEIIDSGTGREADLIEPMPGTHLYWPATVLPVLRGVLEPGKYVLKSLIYIGTE</sequence>
<dbReference type="InterPro" id="IPR049237">
    <property type="entry name" value="DUF2264_C"/>
</dbReference>